<feature type="transmembrane region" description="Helical" evidence="6">
    <location>
        <begin position="467"/>
        <end position="490"/>
    </location>
</feature>
<dbReference type="SUPFAM" id="SSF103473">
    <property type="entry name" value="MFS general substrate transporter"/>
    <property type="match status" value="1"/>
</dbReference>
<name>A0AB34KDR9_9PEZI</name>
<comment type="caution">
    <text evidence="8">The sequence shown here is derived from an EMBL/GenBank/DDBJ whole genome shotgun (WGS) entry which is preliminary data.</text>
</comment>
<keyword evidence="3 6" id="KW-1133">Transmembrane helix</keyword>
<accession>A0AB34KDR9</accession>
<protein>
    <recommendedName>
        <fullName evidence="7">Major facilitator superfamily (MFS) profile domain-containing protein</fullName>
    </recommendedName>
</protein>
<feature type="region of interest" description="Disordered" evidence="5">
    <location>
        <begin position="1"/>
        <end position="26"/>
    </location>
</feature>
<dbReference type="EMBL" id="JAAQHG020000059">
    <property type="protein sequence ID" value="KAL1582211.1"/>
    <property type="molecule type" value="Genomic_DNA"/>
</dbReference>
<dbReference type="RefSeq" id="XP_069225318.1">
    <property type="nucleotide sequence ID" value="XM_069377688.1"/>
</dbReference>
<dbReference type="InterPro" id="IPR036259">
    <property type="entry name" value="MFS_trans_sf"/>
</dbReference>
<feature type="transmembrane region" description="Helical" evidence="6">
    <location>
        <begin position="102"/>
        <end position="124"/>
    </location>
</feature>
<evidence type="ECO:0000313" key="9">
    <source>
        <dbReference type="Proteomes" id="UP000803884"/>
    </source>
</evidence>
<evidence type="ECO:0000256" key="6">
    <source>
        <dbReference type="SAM" id="Phobius"/>
    </source>
</evidence>
<feature type="transmembrane region" description="Helical" evidence="6">
    <location>
        <begin position="403"/>
        <end position="425"/>
    </location>
</feature>
<evidence type="ECO:0000256" key="3">
    <source>
        <dbReference type="ARBA" id="ARBA00022989"/>
    </source>
</evidence>
<comment type="subcellular location">
    <subcellularLocation>
        <location evidence="1">Membrane</location>
        <topology evidence="1">Multi-pass membrane protein</topology>
    </subcellularLocation>
</comment>
<organism evidence="8 9">
    <name type="scientific">Cladosporium halotolerans</name>
    <dbReference type="NCBI Taxonomy" id="1052096"/>
    <lineage>
        <taxon>Eukaryota</taxon>
        <taxon>Fungi</taxon>
        <taxon>Dikarya</taxon>
        <taxon>Ascomycota</taxon>
        <taxon>Pezizomycotina</taxon>
        <taxon>Dothideomycetes</taxon>
        <taxon>Dothideomycetidae</taxon>
        <taxon>Cladosporiales</taxon>
        <taxon>Cladosporiaceae</taxon>
        <taxon>Cladosporium</taxon>
    </lineage>
</organism>
<dbReference type="GeneID" id="96010526"/>
<feature type="transmembrane region" description="Helical" evidence="6">
    <location>
        <begin position="217"/>
        <end position="237"/>
    </location>
</feature>
<dbReference type="PANTHER" id="PTHR23502">
    <property type="entry name" value="MAJOR FACILITATOR SUPERFAMILY"/>
    <property type="match status" value="1"/>
</dbReference>
<feature type="transmembrane region" description="Helical" evidence="6">
    <location>
        <begin position="188"/>
        <end position="211"/>
    </location>
</feature>
<dbReference type="GO" id="GO:0005886">
    <property type="term" value="C:plasma membrane"/>
    <property type="evidence" value="ECO:0007669"/>
    <property type="project" value="TreeGrafter"/>
</dbReference>
<gene>
    <name evidence="8" type="ORF">WHR41_09084</name>
</gene>
<dbReference type="Pfam" id="PF07690">
    <property type="entry name" value="MFS_1"/>
    <property type="match status" value="1"/>
</dbReference>
<dbReference type="AlphaFoldDB" id="A0AB34KDR9"/>
<feature type="domain" description="Major facilitator superfamily (MFS) profile" evidence="7">
    <location>
        <begin position="63"/>
        <end position="527"/>
    </location>
</feature>
<feature type="transmembrane region" description="Helical" evidence="6">
    <location>
        <begin position="437"/>
        <end position="460"/>
    </location>
</feature>
<dbReference type="InterPro" id="IPR020846">
    <property type="entry name" value="MFS_dom"/>
</dbReference>
<keyword evidence="2 6" id="KW-0812">Transmembrane</keyword>
<keyword evidence="4 6" id="KW-0472">Membrane</keyword>
<evidence type="ECO:0000256" key="4">
    <source>
        <dbReference type="ARBA" id="ARBA00023136"/>
    </source>
</evidence>
<reference evidence="8 9" key="1">
    <citation type="journal article" date="2020" name="Microbiol. Resour. Announc.">
        <title>Draft Genome Sequence of a Cladosporium Species Isolated from the Mesophotic Ascidian Didemnum maculosum.</title>
        <authorList>
            <person name="Gioti A."/>
            <person name="Siaperas R."/>
            <person name="Nikolaivits E."/>
            <person name="Le Goff G."/>
            <person name="Ouazzani J."/>
            <person name="Kotoulas G."/>
            <person name="Topakas E."/>
        </authorList>
    </citation>
    <scope>NUCLEOTIDE SEQUENCE [LARGE SCALE GENOMIC DNA]</scope>
    <source>
        <strain evidence="8 9">TM138-S3</strain>
    </source>
</reference>
<dbReference type="Proteomes" id="UP000803884">
    <property type="component" value="Unassembled WGS sequence"/>
</dbReference>
<proteinExistence type="predicted"/>
<dbReference type="GO" id="GO:0022857">
    <property type="term" value="F:transmembrane transporter activity"/>
    <property type="evidence" value="ECO:0007669"/>
    <property type="project" value="InterPro"/>
</dbReference>
<dbReference type="PROSITE" id="PS50850">
    <property type="entry name" value="MFS"/>
    <property type="match status" value="1"/>
</dbReference>
<feature type="transmembrane region" description="Helical" evidence="6">
    <location>
        <begin position="361"/>
        <end position="382"/>
    </location>
</feature>
<dbReference type="PANTHER" id="PTHR23502:SF164">
    <property type="entry name" value="MAJOR FACILITATOR SUPERFAMILY (MFS) PROFILE DOMAIN-CONTAINING PROTEIN"/>
    <property type="match status" value="1"/>
</dbReference>
<feature type="transmembrane region" description="Helical" evidence="6">
    <location>
        <begin position="130"/>
        <end position="150"/>
    </location>
</feature>
<feature type="transmembrane region" description="Helical" evidence="6">
    <location>
        <begin position="61"/>
        <end position="81"/>
    </location>
</feature>
<evidence type="ECO:0000256" key="5">
    <source>
        <dbReference type="SAM" id="MobiDB-lite"/>
    </source>
</evidence>
<dbReference type="InterPro" id="IPR011701">
    <property type="entry name" value="MFS"/>
</dbReference>
<feature type="transmembrane region" description="Helical" evidence="6">
    <location>
        <begin position="502"/>
        <end position="522"/>
    </location>
</feature>
<sequence>MDKSPASTHVERAESPKKADQRHEPHIVGNLKLLDGNDTILVPTPSPDPKDPLNLPPWRKWAILILVSAYGCAAVVLASGLGPIFPNIVASYPGQEARANDLMTFPTLFMGLGNLISMPLAIAIGRRPVFLISIVIMIAGGVWCAASKSLGSHIAGRDLMSLAAGQSEALAPMIVQEVHFLHERGRKLAWFVFIQNVSSCVFFITSTYMTTAWGWRWWYGFFSIFSALILVLSYVFLSETEFDRPADASTGEVHLDFNDNGELEQGGGTHKLIRVTTSVGTVLEPDRYGPRTWRRDLNLINIKPRWHVILPHYLHILQGLCVPTMAWLLLLNGAWLGIYVFSASTFANVLIPPPYGFAFNSLGYVQASQIVCCLVFLPLSGHGSDWVIKNLSKRNNGVFKPEYRLVGLIVPGIVGVVAAVIYGQAAQNPAQWHWSGVVIPYAAIYFAFLGVNLVGITYAVESFPQRAASLLVVICAGRGIISFGLSYSTLPSIKAIGYDGALNIQAGIGGGLIAFAVVVWYAGPRLRAMAAKWFNMEEVSE</sequence>
<evidence type="ECO:0000259" key="7">
    <source>
        <dbReference type="PROSITE" id="PS50850"/>
    </source>
</evidence>
<evidence type="ECO:0000313" key="8">
    <source>
        <dbReference type="EMBL" id="KAL1582211.1"/>
    </source>
</evidence>
<evidence type="ECO:0000256" key="2">
    <source>
        <dbReference type="ARBA" id="ARBA00022692"/>
    </source>
</evidence>
<keyword evidence="9" id="KW-1185">Reference proteome</keyword>
<dbReference type="Gene3D" id="1.20.1250.20">
    <property type="entry name" value="MFS general substrate transporter like domains"/>
    <property type="match status" value="1"/>
</dbReference>
<feature type="transmembrane region" description="Helical" evidence="6">
    <location>
        <begin position="313"/>
        <end position="341"/>
    </location>
</feature>
<evidence type="ECO:0000256" key="1">
    <source>
        <dbReference type="ARBA" id="ARBA00004141"/>
    </source>
</evidence>